<evidence type="ECO:0000256" key="1">
    <source>
        <dbReference type="ARBA" id="ARBA00004613"/>
    </source>
</evidence>
<evidence type="ECO:0000313" key="5">
    <source>
        <dbReference type="Proteomes" id="UP000075714"/>
    </source>
</evidence>
<dbReference type="AlphaFoldDB" id="A0A150GGD4"/>
<evidence type="ECO:0000313" key="4">
    <source>
        <dbReference type="EMBL" id="KXZ48901.1"/>
    </source>
</evidence>
<dbReference type="GO" id="GO:0006979">
    <property type="term" value="P:response to oxidative stress"/>
    <property type="evidence" value="ECO:0007669"/>
    <property type="project" value="InterPro"/>
</dbReference>
<dbReference type="PROSITE" id="PS50292">
    <property type="entry name" value="PEROXIDASE_3"/>
    <property type="match status" value="1"/>
</dbReference>
<keyword evidence="2" id="KW-0964">Secreted</keyword>
<proteinExistence type="predicted"/>
<dbReference type="InterPro" id="IPR019791">
    <property type="entry name" value="Haem_peroxidase_animal"/>
</dbReference>
<reference evidence="5" key="1">
    <citation type="journal article" date="2016" name="Nat. Commun.">
        <title>The Gonium pectorale genome demonstrates co-option of cell cycle regulation during the evolution of multicellularity.</title>
        <authorList>
            <person name="Hanschen E.R."/>
            <person name="Marriage T.N."/>
            <person name="Ferris P.J."/>
            <person name="Hamaji T."/>
            <person name="Toyoda A."/>
            <person name="Fujiyama A."/>
            <person name="Neme R."/>
            <person name="Noguchi H."/>
            <person name="Minakuchi Y."/>
            <person name="Suzuki M."/>
            <person name="Kawai-Toyooka H."/>
            <person name="Smith D.R."/>
            <person name="Sparks H."/>
            <person name="Anderson J."/>
            <person name="Bakaric R."/>
            <person name="Luria V."/>
            <person name="Karger A."/>
            <person name="Kirschner M.W."/>
            <person name="Durand P.M."/>
            <person name="Michod R.E."/>
            <person name="Nozaki H."/>
            <person name="Olson B.J."/>
        </authorList>
    </citation>
    <scope>NUCLEOTIDE SEQUENCE [LARGE SCALE GENOMIC DNA]</scope>
    <source>
        <strain evidence="5">NIES-2863</strain>
    </source>
</reference>
<dbReference type="PANTHER" id="PTHR11475">
    <property type="entry name" value="OXIDASE/PEROXIDASE"/>
    <property type="match status" value="1"/>
</dbReference>
<dbReference type="STRING" id="33097.A0A150GGD4"/>
<dbReference type="EMBL" id="LSYV01000025">
    <property type="protein sequence ID" value="KXZ48901.1"/>
    <property type="molecule type" value="Genomic_DNA"/>
</dbReference>
<dbReference type="Gene3D" id="1.10.640.10">
    <property type="entry name" value="Haem peroxidase domain superfamily, animal type"/>
    <property type="match status" value="1"/>
</dbReference>
<dbReference type="InterPro" id="IPR010255">
    <property type="entry name" value="Haem_peroxidase_sf"/>
</dbReference>
<keyword evidence="3" id="KW-0325">Glycoprotein</keyword>
<gene>
    <name evidence="4" type="ORF">GPECTOR_24g190</name>
</gene>
<dbReference type="Proteomes" id="UP000075714">
    <property type="component" value="Unassembled WGS sequence"/>
</dbReference>
<dbReference type="PRINTS" id="PR00457">
    <property type="entry name" value="ANPEROXIDASE"/>
</dbReference>
<dbReference type="InterPro" id="IPR037120">
    <property type="entry name" value="Haem_peroxidase_sf_animal"/>
</dbReference>
<comment type="subcellular location">
    <subcellularLocation>
        <location evidence="1">Secreted</location>
    </subcellularLocation>
</comment>
<evidence type="ECO:0000256" key="2">
    <source>
        <dbReference type="ARBA" id="ARBA00022525"/>
    </source>
</evidence>
<dbReference type="GO" id="GO:0004601">
    <property type="term" value="F:peroxidase activity"/>
    <property type="evidence" value="ECO:0007669"/>
    <property type="project" value="InterPro"/>
</dbReference>
<dbReference type="OrthoDB" id="544004at2759"/>
<accession>A0A150GGD4</accession>
<keyword evidence="5" id="KW-1185">Reference proteome</keyword>
<sequence length="189" mass="20306">MGQFIANDIERILPGRGNDAPIPVPRGDPFFDPRGTGNATLPFSRSAFNASSASGYRQPISTVTSFVDGSAVYGSDKAVSDALRAPSGGLLAVLVDPAFGPMLPTAVGVGLPPEYMTNDAARVPRGYLRAAGDVRANQHPPLLALHTLWGREHNRLAVELARVHPDWDDEALFQEARKWTVAYIQVGFI</sequence>
<dbReference type="Pfam" id="PF03098">
    <property type="entry name" value="An_peroxidase"/>
    <property type="match status" value="1"/>
</dbReference>
<name>A0A150GGD4_GONPE</name>
<comment type="caution">
    <text evidence="4">The sequence shown here is derived from an EMBL/GenBank/DDBJ whole genome shotgun (WGS) entry which is preliminary data.</text>
</comment>
<dbReference type="PANTHER" id="PTHR11475:SF4">
    <property type="entry name" value="CHORION PEROXIDASE"/>
    <property type="match status" value="1"/>
</dbReference>
<dbReference type="GO" id="GO:0005576">
    <property type="term" value="C:extracellular region"/>
    <property type="evidence" value="ECO:0007669"/>
    <property type="project" value="UniProtKB-SubCell"/>
</dbReference>
<dbReference type="SUPFAM" id="SSF48113">
    <property type="entry name" value="Heme-dependent peroxidases"/>
    <property type="match status" value="1"/>
</dbReference>
<protein>
    <submittedName>
        <fullName evidence="4">Uncharacterized protein</fullName>
    </submittedName>
</protein>
<organism evidence="4 5">
    <name type="scientific">Gonium pectorale</name>
    <name type="common">Green alga</name>
    <dbReference type="NCBI Taxonomy" id="33097"/>
    <lineage>
        <taxon>Eukaryota</taxon>
        <taxon>Viridiplantae</taxon>
        <taxon>Chlorophyta</taxon>
        <taxon>core chlorophytes</taxon>
        <taxon>Chlorophyceae</taxon>
        <taxon>CS clade</taxon>
        <taxon>Chlamydomonadales</taxon>
        <taxon>Volvocaceae</taxon>
        <taxon>Gonium</taxon>
    </lineage>
</organism>
<dbReference type="GO" id="GO:0020037">
    <property type="term" value="F:heme binding"/>
    <property type="evidence" value="ECO:0007669"/>
    <property type="project" value="InterPro"/>
</dbReference>
<evidence type="ECO:0000256" key="3">
    <source>
        <dbReference type="ARBA" id="ARBA00023180"/>
    </source>
</evidence>